<evidence type="ECO:0000313" key="3">
    <source>
        <dbReference type="EMBL" id="EXC47958.1"/>
    </source>
</evidence>
<feature type="compositionally biased region" description="Polar residues" evidence="1">
    <location>
        <begin position="7"/>
        <end position="19"/>
    </location>
</feature>
<evidence type="ECO:0000313" key="2">
    <source>
        <dbReference type="EMBL" id="EXC42782.1"/>
    </source>
</evidence>
<dbReference type="EMBL" id="JEXJ01000188">
    <property type="protein sequence ID" value="EXC42782.1"/>
    <property type="molecule type" value="Genomic_DNA"/>
</dbReference>
<dbReference type="AlphaFoldDB" id="A0A009SUQ3"/>
<evidence type="ECO:0000256" key="1">
    <source>
        <dbReference type="SAM" id="MobiDB-lite"/>
    </source>
</evidence>
<dbReference type="EMBL" id="JEXJ01000063">
    <property type="protein sequence ID" value="EXC47958.1"/>
    <property type="molecule type" value="Genomic_DNA"/>
</dbReference>
<reference evidence="2 4" key="1">
    <citation type="submission" date="2014-02" db="EMBL/GenBank/DDBJ databases">
        <title>Comparative genomics and transcriptomics to identify genetic mechanisms underlying the emergence of carbapenem resistant Acinetobacter baumannii (CRAb).</title>
        <authorList>
            <person name="Harris A.D."/>
            <person name="Johnson K.J."/>
            <person name="George J."/>
            <person name="Shefchek K."/>
            <person name="Daugherty S.C."/>
            <person name="Parankush S."/>
            <person name="Sadzewicz L."/>
            <person name="Tallon L."/>
            <person name="Sengamalay N."/>
            <person name="Hazen T.H."/>
            <person name="Rasko D.A."/>
        </authorList>
    </citation>
    <scope>NUCLEOTIDE SEQUENCE [LARGE SCALE GENOMIC DNA]</scope>
    <source>
        <strain evidence="2 4">99063</strain>
    </source>
</reference>
<comment type="caution">
    <text evidence="2">The sequence shown here is derived from an EMBL/GenBank/DDBJ whole genome shotgun (WGS) entry which is preliminary data.</text>
</comment>
<gene>
    <name evidence="3" type="ORF">J529_3079</name>
    <name evidence="2" type="ORF">J529_4165</name>
</gene>
<dbReference type="Proteomes" id="UP000020735">
    <property type="component" value="Unassembled WGS sequence"/>
</dbReference>
<accession>A0A009SUQ3</accession>
<organism evidence="2 4">
    <name type="scientific">Acinetobacter baumannii 99063</name>
    <dbReference type="NCBI Taxonomy" id="1310630"/>
    <lineage>
        <taxon>Bacteria</taxon>
        <taxon>Pseudomonadati</taxon>
        <taxon>Pseudomonadota</taxon>
        <taxon>Gammaproteobacteria</taxon>
        <taxon>Moraxellales</taxon>
        <taxon>Moraxellaceae</taxon>
        <taxon>Acinetobacter</taxon>
        <taxon>Acinetobacter calcoaceticus/baumannii complex</taxon>
    </lineage>
</organism>
<sequence>MYAKDLLNSSEHLNLQKSKSPSDDELYISELLILRPLYQKYAIKRLDSQQV</sequence>
<protein>
    <submittedName>
        <fullName evidence="2">Uncharacterized protein</fullName>
    </submittedName>
</protein>
<proteinExistence type="predicted"/>
<feature type="region of interest" description="Disordered" evidence="1">
    <location>
        <begin position="1"/>
        <end position="23"/>
    </location>
</feature>
<name>A0A009SUQ3_ACIBA</name>
<evidence type="ECO:0000313" key="4">
    <source>
        <dbReference type="Proteomes" id="UP000020735"/>
    </source>
</evidence>